<proteinExistence type="predicted"/>
<dbReference type="Proteomes" id="UP001500782">
    <property type="component" value="Unassembled WGS sequence"/>
</dbReference>
<gene>
    <name evidence="2" type="ORF">GCM10008967_30280</name>
</gene>
<feature type="domain" description="Aminoglycoside phosphotransferase" evidence="1">
    <location>
        <begin position="21"/>
        <end position="242"/>
    </location>
</feature>
<dbReference type="InterPro" id="IPR011009">
    <property type="entry name" value="Kinase-like_dom_sf"/>
</dbReference>
<sequence length="309" mass="35984">MNQTIQTLQENIPLIKNATSIEGLSKGFSPEQKYIVCIQDRKLLLRVSDSHMFNRKKREFQILKDLSEVGVRTPEPLEVGMIDSSEFCYTLYSFMDGMDGLEAIKRMTDKEQFDLGVEVGHELRKLHVYQAPESVGTWYDRAMAKHNRYIEAYKTCGIQIQHAEKIANFIENHKHLLKNRPNQFQHDDIHLGNIIVKDKQYEGLIDFGNFDWGDPFHDFVKVGLFQREISVPFSRGQVMGYFDGDVPSEFWSLYSVYVAMVLFSSIVWSLKSSPEQVEDMIRRVNMILVDHDYFNLVKPTWFEGSDCDE</sequence>
<dbReference type="InterPro" id="IPR002575">
    <property type="entry name" value="Aminoglycoside_PTrfase"/>
</dbReference>
<accession>A0ABP3G6X9</accession>
<name>A0ABP3G6X9_9BACI</name>
<dbReference type="SUPFAM" id="SSF56112">
    <property type="entry name" value="Protein kinase-like (PK-like)"/>
    <property type="match status" value="1"/>
</dbReference>
<protein>
    <submittedName>
        <fullName evidence="2">Aminoglycoside phosphotransferase family protein</fullName>
    </submittedName>
</protein>
<reference evidence="3" key="1">
    <citation type="journal article" date="2019" name="Int. J. Syst. Evol. Microbiol.">
        <title>The Global Catalogue of Microorganisms (GCM) 10K type strain sequencing project: providing services to taxonomists for standard genome sequencing and annotation.</title>
        <authorList>
            <consortium name="The Broad Institute Genomics Platform"/>
            <consortium name="The Broad Institute Genome Sequencing Center for Infectious Disease"/>
            <person name="Wu L."/>
            <person name="Ma J."/>
        </authorList>
    </citation>
    <scope>NUCLEOTIDE SEQUENCE [LARGE SCALE GENOMIC DNA]</scope>
    <source>
        <strain evidence="3">JCM 9731</strain>
    </source>
</reference>
<dbReference type="Gene3D" id="3.90.1200.10">
    <property type="match status" value="1"/>
</dbReference>
<organism evidence="2 3">
    <name type="scientific">Bacillus carboniphilus</name>
    <dbReference type="NCBI Taxonomy" id="86663"/>
    <lineage>
        <taxon>Bacteria</taxon>
        <taxon>Bacillati</taxon>
        <taxon>Bacillota</taxon>
        <taxon>Bacilli</taxon>
        <taxon>Bacillales</taxon>
        <taxon>Bacillaceae</taxon>
        <taxon>Bacillus</taxon>
    </lineage>
</organism>
<dbReference type="PANTHER" id="PTHR41283">
    <property type="entry name" value="AMINOGLYCOSIDE PHOSPHOTRANSFERASE"/>
    <property type="match status" value="1"/>
</dbReference>
<evidence type="ECO:0000259" key="1">
    <source>
        <dbReference type="Pfam" id="PF01636"/>
    </source>
</evidence>
<dbReference type="PANTHER" id="PTHR41283:SF1">
    <property type="entry name" value="AMINOGLYCOSIDE PHOSPHOTRANSFERASE DOMAIN-CONTAINING PROTEIN"/>
    <property type="match status" value="1"/>
</dbReference>
<dbReference type="RefSeq" id="WP_343800586.1">
    <property type="nucleotide sequence ID" value="NZ_BAAADJ010000053.1"/>
</dbReference>
<evidence type="ECO:0000313" key="3">
    <source>
        <dbReference type="Proteomes" id="UP001500782"/>
    </source>
</evidence>
<keyword evidence="3" id="KW-1185">Reference proteome</keyword>
<evidence type="ECO:0000313" key="2">
    <source>
        <dbReference type="EMBL" id="GAA0337945.1"/>
    </source>
</evidence>
<dbReference type="Pfam" id="PF01636">
    <property type="entry name" value="APH"/>
    <property type="match status" value="1"/>
</dbReference>
<comment type="caution">
    <text evidence="2">The sequence shown here is derived from an EMBL/GenBank/DDBJ whole genome shotgun (WGS) entry which is preliminary data.</text>
</comment>
<dbReference type="EMBL" id="BAAADJ010000053">
    <property type="protein sequence ID" value="GAA0337945.1"/>
    <property type="molecule type" value="Genomic_DNA"/>
</dbReference>